<keyword evidence="6 14" id="KW-0812">Transmembrane</keyword>
<evidence type="ECO:0000256" key="9">
    <source>
        <dbReference type="ARBA" id="ARBA00023136"/>
    </source>
</evidence>
<dbReference type="Proteomes" id="UP000799302">
    <property type="component" value="Unassembled WGS sequence"/>
</dbReference>
<keyword evidence="12" id="KW-0012">Acyltransferase</keyword>
<feature type="transmembrane region" description="Helical" evidence="14">
    <location>
        <begin position="230"/>
        <end position="249"/>
    </location>
</feature>
<feature type="transmembrane region" description="Helical" evidence="14">
    <location>
        <begin position="177"/>
        <end position="195"/>
    </location>
</feature>
<evidence type="ECO:0000313" key="15">
    <source>
        <dbReference type="EMBL" id="KAF2663883.1"/>
    </source>
</evidence>
<name>A0A6A6TY18_9PEZI</name>
<feature type="region of interest" description="Disordered" evidence="13">
    <location>
        <begin position="1"/>
        <end position="56"/>
    </location>
</feature>
<sequence length="508" mass="58159">MTEPGPKEPPSDGRNLATSNSNDTPPSASGDSYDSHAYTASTPPTPGALSRNNSFSDFDEQPIERLTMFDLLENLALPQRLEKFHHTLTQRASRSQERIKTSSQQARERVIEEWRRRVPTSDEQLDRYKKRMRRSVDRLSKLWQDSRSVTLWEKFSFIAGVLNIFICGYLVGAHPELFHYWYTVQLAYFLPIRFYTYRKKGYHYFLADLCYFVNILVVTSIYIFPRSKRVFISAYCLAFGNNAIAIAMWRNSLVFHSMDKIVSLFIHIMPCVTLHCLVHLLPAPYQKEHYPAIHAIVTSTKGSPEHYTLPQMMFWASWPYAVWQLSYHFLISVRRRDQIAAGRPTSFTWLRKSFANVWIGRIVLSLPDAVQEPAYMFIQYAYALLTMLPCPLWFWSRWASGLFLASVFTWSVWNGATYYIDVFGNRFQKELAALKADVAKWQTAAELAAQNNVPLGSPPLSPGDLDAKTPGLNEKTIPPLDEAVDKEHAVPGVDGGLTGDELEGKKDI</sequence>
<evidence type="ECO:0000256" key="5">
    <source>
        <dbReference type="ARBA" id="ARBA00022679"/>
    </source>
</evidence>
<gene>
    <name evidence="15" type="ORF">BT63DRAFT_430135</name>
</gene>
<feature type="transmembrane region" description="Helical" evidence="14">
    <location>
        <begin position="151"/>
        <end position="171"/>
    </location>
</feature>
<dbReference type="OrthoDB" id="406287at2759"/>
<dbReference type="EMBL" id="MU004244">
    <property type="protein sequence ID" value="KAF2663883.1"/>
    <property type="molecule type" value="Genomic_DNA"/>
</dbReference>
<dbReference type="PANTHER" id="PTHR31201">
    <property type="entry name" value="OS01G0585100 PROTEIN"/>
    <property type="match status" value="1"/>
</dbReference>
<feature type="transmembrane region" description="Helical" evidence="14">
    <location>
        <begin position="374"/>
        <end position="395"/>
    </location>
</feature>
<proteinExistence type="inferred from homology"/>
<keyword evidence="9 14" id="KW-0472">Membrane</keyword>
<keyword evidence="8" id="KW-0443">Lipid metabolism</keyword>
<keyword evidence="5" id="KW-0808">Transferase</keyword>
<keyword evidence="4" id="KW-0444">Lipid biosynthesis</keyword>
<evidence type="ECO:0000256" key="2">
    <source>
        <dbReference type="ARBA" id="ARBA00006675"/>
    </source>
</evidence>
<organism evidence="15 16">
    <name type="scientific">Microthyrium microscopicum</name>
    <dbReference type="NCBI Taxonomy" id="703497"/>
    <lineage>
        <taxon>Eukaryota</taxon>
        <taxon>Fungi</taxon>
        <taxon>Dikarya</taxon>
        <taxon>Ascomycota</taxon>
        <taxon>Pezizomycotina</taxon>
        <taxon>Dothideomycetes</taxon>
        <taxon>Dothideomycetes incertae sedis</taxon>
        <taxon>Microthyriales</taxon>
        <taxon>Microthyriaceae</taxon>
        <taxon>Microthyrium</taxon>
    </lineage>
</organism>
<evidence type="ECO:0000256" key="11">
    <source>
        <dbReference type="ARBA" id="ARBA00023264"/>
    </source>
</evidence>
<evidence type="ECO:0000256" key="8">
    <source>
        <dbReference type="ARBA" id="ARBA00023098"/>
    </source>
</evidence>
<feature type="transmembrane region" description="Helical" evidence="14">
    <location>
        <begin position="261"/>
        <end position="281"/>
    </location>
</feature>
<keyword evidence="7 14" id="KW-1133">Transmembrane helix</keyword>
<evidence type="ECO:0000256" key="14">
    <source>
        <dbReference type="SAM" id="Phobius"/>
    </source>
</evidence>
<protein>
    <recommendedName>
        <fullName evidence="3">Glycerophosphocholine acyltransferase 1</fullName>
    </recommendedName>
</protein>
<evidence type="ECO:0000256" key="3">
    <source>
        <dbReference type="ARBA" id="ARBA00019082"/>
    </source>
</evidence>
<feature type="transmembrane region" description="Helical" evidence="14">
    <location>
        <begin position="401"/>
        <end position="420"/>
    </location>
</feature>
<evidence type="ECO:0000256" key="12">
    <source>
        <dbReference type="ARBA" id="ARBA00023315"/>
    </source>
</evidence>
<feature type="compositionally biased region" description="Polar residues" evidence="13">
    <location>
        <begin position="16"/>
        <end position="42"/>
    </location>
</feature>
<evidence type="ECO:0000256" key="13">
    <source>
        <dbReference type="SAM" id="MobiDB-lite"/>
    </source>
</evidence>
<evidence type="ECO:0000256" key="1">
    <source>
        <dbReference type="ARBA" id="ARBA00004141"/>
    </source>
</evidence>
<feature type="region of interest" description="Disordered" evidence="13">
    <location>
        <begin position="452"/>
        <end position="508"/>
    </location>
</feature>
<evidence type="ECO:0000313" key="16">
    <source>
        <dbReference type="Proteomes" id="UP000799302"/>
    </source>
</evidence>
<accession>A0A6A6TY18</accession>
<dbReference type="PANTHER" id="PTHR31201:SF1">
    <property type="entry name" value="GLYCEROPHOSPHOCHOLINE ACYLTRANSFERASE 1"/>
    <property type="match status" value="1"/>
</dbReference>
<keyword evidence="11" id="KW-1208">Phospholipid metabolism</keyword>
<evidence type="ECO:0000256" key="10">
    <source>
        <dbReference type="ARBA" id="ARBA00023209"/>
    </source>
</evidence>
<comment type="similarity">
    <text evidence="2">Belongs to the GPC1 family.</text>
</comment>
<feature type="transmembrane region" description="Helical" evidence="14">
    <location>
        <begin position="202"/>
        <end position="224"/>
    </location>
</feature>
<evidence type="ECO:0000256" key="6">
    <source>
        <dbReference type="ARBA" id="ARBA00022692"/>
    </source>
</evidence>
<dbReference type="GO" id="GO:0016020">
    <property type="term" value="C:membrane"/>
    <property type="evidence" value="ECO:0007669"/>
    <property type="project" value="UniProtKB-SubCell"/>
</dbReference>
<dbReference type="Pfam" id="PF10998">
    <property type="entry name" value="DUF2838"/>
    <property type="match status" value="1"/>
</dbReference>
<comment type="subcellular location">
    <subcellularLocation>
        <location evidence="1">Membrane</location>
        <topology evidence="1">Multi-pass membrane protein</topology>
    </subcellularLocation>
</comment>
<keyword evidence="16" id="KW-1185">Reference proteome</keyword>
<evidence type="ECO:0000256" key="7">
    <source>
        <dbReference type="ARBA" id="ARBA00022989"/>
    </source>
</evidence>
<dbReference type="AlphaFoldDB" id="A0A6A6TY18"/>
<dbReference type="InterPro" id="IPR021261">
    <property type="entry name" value="GPCAT"/>
</dbReference>
<feature type="compositionally biased region" description="Basic and acidic residues" evidence="13">
    <location>
        <begin position="1"/>
        <end position="11"/>
    </location>
</feature>
<keyword evidence="10" id="KW-0594">Phospholipid biosynthesis</keyword>
<evidence type="ECO:0000256" key="4">
    <source>
        <dbReference type="ARBA" id="ARBA00022516"/>
    </source>
</evidence>
<reference evidence="15" key="1">
    <citation type="journal article" date="2020" name="Stud. Mycol.">
        <title>101 Dothideomycetes genomes: a test case for predicting lifestyles and emergence of pathogens.</title>
        <authorList>
            <person name="Haridas S."/>
            <person name="Albert R."/>
            <person name="Binder M."/>
            <person name="Bloem J."/>
            <person name="Labutti K."/>
            <person name="Salamov A."/>
            <person name="Andreopoulos B."/>
            <person name="Baker S."/>
            <person name="Barry K."/>
            <person name="Bills G."/>
            <person name="Bluhm B."/>
            <person name="Cannon C."/>
            <person name="Castanera R."/>
            <person name="Culley D."/>
            <person name="Daum C."/>
            <person name="Ezra D."/>
            <person name="Gonzalez J."/>
            <person name="Henrissat B."/>
            <person name="Kuo A."/>
            <person name="Liang C."/>
            <person name="Lipzen A."/>
            <person name="Lutzoni F."/>
            <person name="Magnuson J."/>
            <person name="Mondo S."/>
            <person name="Nolan M."/>
            <person name="Ohm R."/>
            <person name="Pangilinan J."/>
            <person name="Park H.-J."/>
            <person name="Ramirez L."/>
            <person name="Alfaro M."/>
            <person name="Sun H."/>
            <person name="Tritt A."/>
            <person name="Yoshinaga Y."/>
            <person name="Zwiers L.-H."/>
            <person name="Turgeon B."/>
            <person name="Goodwin S."/>
            <person name="Spatafora J."/>
            <person name="Crous P."/>
            <person name="Grigoriev I."/>
        </authorList>
    </citation>
    <scope>NUCLEOTIDE SEQUENCE</scope>
    <source>
        <strain evidence="15">CBS 115976</strain>
    </source>
</reference>
<dbReference type="GO" id="GO:0006656">
    <property type="term" value="P:phosphatidylcholine biosynthetic process"/>
    <property type="evidence" value="ECO:0007669"/>
    <property type="project" value="TreeGrafter"/>
</dbReference>
<dbReference type="GO" id="GO:0016746">
    <property type="term" value="F:acyltransferase activity"/>
    <property type="evidence" value="ECO:0007669"/>
    <property type="project" value="UniProtKB-KW"/>
</dbReference>